<accession>A0ABR3EPZ3</accession>
<dbReference type="Proteomes" id="UP001465976">
    <property type="component" value="Unassembled WGS sequence"/>
</dbReference>
<dbReference type="EMBL" id="JBAHYK010002498">
    <property type="protein sequence ID" value="KAL0564954.1"/>
    <property type="molecule type" value="Genomic_DNA"/>
</dbReference>
<evidence type="ECO:0000256" key="1">
    <source>
        <dbReference type="SAM" id="Phobius"/>
    </source>
</evidence>
<protein>
    <submittedName>
        <fullName evidence="2">Uncharacterized protein</fullName>
    </submittedName>
</protein>
<gene>
    <name evidence="2" type="ORF">V5O48_017082</name>
</gene>
<sequence length="302" mass="34459">MAAWTKARLSTPTPSKTTSYLCGTGRRRVVFGFVVLFVILASLATHPRTRPYAYPSVDQSAGHELDELDELSPHQRKILAMGPPTHEGIREFEQGLPQHNLSLAFPEGETGRYVKFSNQIKMLGWNNCFNEVLMNAHLAYMSKRSYVFQDYVWVPQHYTWPENQWLHNPPRTPLNAIIAGPTAGGLWEAGDEAPRSVSEEWFDTVCPQSERRIINTRDVKPTINGGQGNVIFEAWRKLLEEAPEKCIEIWPADNEEDGHPQTFDLWLWGSDRILSLWEDFKKSPTSRLLETSPLVKSAIDRN</sequence>
<evidence type="ECO:0000313" key="2">
    <source>
        <dbReference type="EMBL" id="KAL0564954.1"/>
    </source>
</evidence>
<feature type="non-terminal residue" evidence="2">
    <location>
        <position position="302"/>
    </location>
</feature>
<keyword evidence="1" id="KW-0472">Membrane</keyword>
<keyword evidence="1" id="KW-0812">Transmembrane</keyword>
<name>A0ABR3EPZ3_9AGAR</name>
<evidence type="ECO:0000313" key="3">
    <source>
        <dbReference type="Proteomes" id="UP001465976"/>
    </source>
</evidence>
<organism evidence="2 3">
    <name type="scientific">Marasmius crinis-equi</name>
    <dbReference type="NCBI Taxonomy" id="585013"/>
    <lineage>
        <taxon>Eukaryota</taxon>
        <taxon>Fungi</taxon>
        <taxon>Dikarya</taxon>
        <taxon>Basidiomycota</taxon>
        <taxon>Agaricomycotina</taxon>
        <taxon>Agaricomycetes</taxon>
        <taxon>Agaricomycetidae</taxon>
        <taxon>Agaricales</taxon>
        <taxon>Marasmiineae</taxon>
        <taxon>Marasmiaceae</taxon>
        <taxon>Marasmius</taxon>
    </lineage>
</organism>
<proteinExistence type="predicted"/>
<keyword evidence="1" id="KW-1133">Transmembrane helix</keyword>
<feature type="transmembrane region" description="Helical" evidence="1">
    <location>
        <begin position="29"/>
        <end position="46"/>
    </location>
</feature>
<keyword evidence="3" id="KW-1185">Reference proteome</keyword>
<comment type="caution">
    <text evidence="2">The sequence shown here is derived from an EMBL/GenBank/DDBJ whole genome shotgun (WGS) entry which is preliminary data.</text>
</comment>
<reference evidence="2 3" key="1">
    <citation type="submission" date="2024-02" db="EMBL/GenBank/DDBJ databases">
        <title>A draft genome for the cacao thread blight pathogen Marasmius crinis-equi.</title>
        <authorList>
            <person name="Cohen S.P."/>
            <person name="Baruah I.K."/>
            <person name="Amoako-Attah I."/>
            <person name="Bukari Y."/>
            <person name="Meinhardt L.W."/>
            <person name="Bailey B.A."/>
        </authorList>
    </citation>
    <scope>NUCLEOTIDE SEQUENCE [LARGE SCALE GENOMIC DNA]</scope>
    <source>
        <strain evidence="2 3">GH-76</strain>
    </source>
</reference>